<dbReference type="GO" id="GO:0004556">
    <property type="term" value="F:alpha-amylase activity"/>
    <property type="evidence" value="ECO:0007669"/>
    <property type="project" value="TreeGrafter"/>
</dbReference>
<dbReference type="Gene3D" id="2.60.40.1180">
    <property type="entry name" value="Golgi alpha-mannosidase II"/>
    <property type="match status" value="1"/>
</dbReference>
<gene>
    <name evidence="4" type="ORF">D0Z07_1619</name>
</gene>
<keyword evidence="2" id="KW-0462">Maltose metabolism</keyword>
<accession>A0A9P6VNP7</accession>
<dbReference type="PANTHER" id="PTHR10357">
    <property type="entry name" value="ALPHA-AMYLASE FAMILY MEMBER"/>
    <property type="match status" value="1"/>
</dbReference>
<dbReference type="InterPro" id="IPR017853">
    <property type="entry name" value="GH"/>
</dbReference>
<dbReference type="SUPFAM" id="SSF51011">
    <property type="entry name" value="Glycosyl hydrolase domain"/>
    <property type="match status" value="1"/>
</dbReference>
<dbReference type="OrthoDB" id="1740265at2759"/>
<dbReference type="EMBL" id="VNKQ01000004">
    <property type="protein sequence ID" value="KAG0651380.1"/>
    <property type="molecule type" value="Genomic_DNA"/>
</dbReference>
<dbReference type="SUPFAM" id="SSF51445">
    <property type="entry name" value="(Trans)glycosidases"/>
    <property type="match status" value="1"/>
</dbReference>
<dbReference type="Gene3D" id="3.20.20.80">
    <property type="entry name" value="Glycosidases"/>
    <property type="match status" value="1"/>
</dbReference>
<protein>
    <submittedName>
        <fullName evidence="4">Maltase</fullName>
    </submittedName>
</protein>
<organism evidence="4 5">
    <name type="scientific">Hyphodiscus hymeniophilus</name>
    <dbReference type="NCBI Taxonomy" id="353542"/>
    <lineage>
        <taxon>Eukaryota</taxon>
        <taxon>Fungi</taxon>
        <taxon>Dikarya</taxon>
        <taxon>Ascomycota</taxon>
        <taxon>Pezizomycotina</taxon>
        <taxon>Leotiomycetes</taxon>
        <taxon>Helotiales</taxon>
        <taxon>Hyphodiscaceae</taxon>
        <taxon>Hyphodiscus</taxon>
    </lineage>
</organism>
<sequence length="581" mass="66528">MGSLSHPQHKAWWKETSVYQIYPASFKDSNNDGIGDLPGVISKVDYLKNLGVECVWLSPILKSPQVDMGYDISDYKVIDPQYGSIDDVDTLIKELSSRDMKLIMDLVVNHTSDQHDWFKQSRSSKDSEYRDWYIWRPARYDADGKRHPPNNWAAAFQGSAWEWDEGTQEYYLHLFAVEQPDLNWENSKVRDAVHDIIRFWLNRGASGFRMDVINFISKEPGLPDAPVSDPNSEWQDGSRYFSAGPRLHEYLKDMGSILKEHNAFSVGEMPFVHDPKEVIKSVGYDRGELAMIFQFAHVDIDHGPLGDFSLQSPKWPLSRLREIFNTMQTFMYVNGGWNALYIENHDQPRSVSRFANGKPEYRARSSKMLATFLGCQAGTPFVYEGQELGMSNVPKEWPIEEYKDLKTLNHWRVLNSQTKDPAILKEAKGEYQKKARDNARTPMQWDASPHAGFTSANTTPWMTAMPNHTEVNAASQVNDPDSPFSYWKSMLAMRKKYKDIVVYGNFEMLDETHEKVIAYVRHSEKGEKLLVVCNFSSDKVEWKGEQVEAKELVLSNYGHSLKDVGKGGISLDAYEAIALLV</sequence>
<proteinExistence type="inferred from homology"/>
<feature type="domain" description="Glycosyl hydrolase family 13 catalytic" evidence="3">
    <location>
        <begin position="20"/>
        <end position="440"/>
    </location>
</feature>
<comment type="similarity">
    <text evidence="1">Belongs to the glycosyl hydrolase 13 family.</text>
</comment>
<dbReference type="AlphaFoldDB" id="A0A9P6VNP7"/>
<dbReference type="Pfam" id="PF16657">
    <property type="entry name" value="Malt_amylase_C"/>
    <property type="match status" value="1"/>
</dbReference>
<dbReference type="Gene3D" id="3.90.400.10">
    <property type="entry name" value="Oligo-1,6-glucosidase, Domain 2"/>
    <property type="match status" value="1"/>
</dbReference>
<dbReference type="InterPro" id="IPR006047">
    <property type="entry name" value="GH13_cat_dom"/>
</dbReference>
<evidence type="ECO:0000313" key="5">
    <source>
        <dbReference type="Proteomes" id="UP000785200"/>
    </source>
</evidence>
<evidence type="ECO:0000259" key="3">
    <source>
        <dbReference type="SMART" id="SM00642"/>
    </source>
</evidence>
<comment type="caution">
    <text evidence="4">The sequence shown here is derived from an EMBL/GenBank/DDBJ whole genome shotgun (WGS) entry which is preliminary data.</text>
</comment>
<dbReference type="Proteomes" id="UP000785200">
    <property type="component" value="Unassembled WGS sequence"/>
</dbReference>
<evidence type="ECO:0000256" key="1">
    <source>
        <dbReference type="ARBA" id="ARBA00008061"/>
    </source>
</evidence>
<dbReference type="FunFam" id="3.20.20.80:FF:000087">
    <property type="entry name" value="Oligo-1,6-glucosidase IMA1"/>
    <property type="match status" value="1"/>
</dbReference>
<dbReference type="InterPro" id="IPR045857">
    <property type="entry name" value="O16G_dom_2"/>
</dbReference>
<dbReference type="SMART" id="SM00642">
    <property type="entry name" value="Aamy"/>
    <property type="match status" value="1"/>
</dbReference>
<dbReference type="InterPro" id="IPR032091">
    <property type="entry name" value="Malt_amylase-like_C"/>
</dbReference>
<evidence type="ECO:0000256" key="2">
    <source>
        <dbReference type="ARBA" id="ARBA00026248"/>
    </source>
</evidence>
<dbReference type="GO" id="GO:0000025">
    <property type="term" value="P:maltose catabolic process"/>
    <property type="evidence" value="ECO:0007669"/>
    <property type="project" value="TreeGrafter"/>
</dbReference>
<dbReference type="InterPro" id="IPR013780">
    <property type="entry name" value="Glyco_hydro_b"/>
</dbReference>
<dbReference type="CDD" id="cd11333">
    <property type="entry name" value="AmyAc_SI_OligoGlu_DGase"/>
    <property type="match status" value="1"/>
</dbReference>
<dbReference type="FunFam" id="3.90.400.10:FF:000003">
    <property type="entry name" value="Probable alpha-glucosidase (Maltase)"/>
    <property type="match status" value="1"/>
</dbReference>
<reference evidence="4" key="1">
    <citation type="submission" date="2019-07" db="EMBL/GenBank/DDBJ databases">
        <title>Hyphodiscus hymeniophilus genome sequencing and assembly.</title>
        <authorList>
            <person name="Kramer G."/>
            <person name="Nodwell J."/>
        </authorList>
    </citation>
    <scope>NUCLEOTIDE SEQUENCE</scope>
    <source>
        <strain evidence="4">ATCC 34498</strain>
    </source>
</reference>
<dbReference type="PANTHER" id="PTHR10357:SF232">
    <property type="entry name" value="GLYCOSYL HYDROLASE FAMILY 13 CATALYTIC DOMAIN-CONTAINING PROTEIN"/>
    <property type="match status" value="1"/>
</dbReference>
<evidence type="ECO:0000313" key="4">
    <source>
        <dbReference type="EMBL" id="KAG0651380.1"/>
    </source>
</evidence>
<dbReference type="GO" id="GO:0005987">
    <property type="term" value="P:sucrose catabolic process"/>
    <property type="evidence" value="ECO:0007669"/>
    <property type="project" value="TreeGrafter"/>
</dbReference>
<keyword evidence="5" id="KW-1185">Reference proteome</keyword>
<dbReference type="Pfam" id="PF00128">
    <property type="entry name" value="Alpha-amylase"/>
    <property type="match status" value="1"/>
</dbReference>
<dbReference type="GO" id="GO:0033934">
    <property type="term" value="F:glucan 1,4-alpha-maltotriohydrolase activity"/>
    <property type="evidence" value="ECO:0007669"/>
    <property type="project" value="TreeGrafter"/>
</dbReference>
<dbReference type="GO" id="GO:0004574">
    <property type="term" value="F:oligo-1,6-glucosidase activity"/>
    <property type="evidence" value="ECO:0007669"/>
    <property type="project" value="TreeGrafter"/>
</dbReference>
<name>A0A9P6VNP7_9HELO</name>
<dbReference type="GO" id="GO:0004575">
    <property type="term" value="F:sucrose alpha-glucosidase activity"/>
    <property type="evidence" value="ECO:0007669"/>
    <property type="project" value="TreeGrafter"/>
</dbReference>